<proteinExistence type="inferred from homology"/>
<dbReference type="Pfam" id="PF21082">
    <property type="entry name" value="MS_channel_3rd"/>
    <property type="match status" value="1"/>
</dbReference>
<evidence type="ECO:0000256" key="7">
    <source>
        <dbReference type="SAM" id="MobiDB-lite"/>
    </source>
</evidence>
<accession>A0A1H9NT28</accession>
<evidence type="ECO:0000256" key="2">
    <source>
        <dbReference type="ARBA" id="ARBA00008017"/>
    </source>
</evidence>
<keyword evidence="15" id="KW-1185">Reference proteome</keyword>
<protein>
    <submittedName>
        <fullName evidence="14">Mechanosensitive ion channel</fullName>
    </submittedName>
</protein>
<dbReference type="SUPFAM" id="SSF82689">
    <property type="entry name" value="Mechanosensitive channel protein MscS (YggB), C-terminal domain"/>
    <property type="match status" value="1"/>
</dbReference>
<comment type="subcellular location">
    <subcellularLocation>
        <location evidence="1">Cell membrane</location>
        <topology evidence="1">Multi-pass membrane protein</topology>
    </subcellularLocation>
</comment>
<sequence length="845" mass="90088">MKQIAAFLTFALLLIVPAEAQSPFSAFIHKSAQPATQTTTQAAPAAPAAALPAQPGTLDKAQAQQILDVLNDDAKRAQFTATLQSLITALPQNAPAATPVTTPATAPANQTASAPAEGATHAPAAAGTALAAGASAAAPAAEENSPFTSDSLVVQVLDQSSNWLGHLSLNAGGLVGIARGLPDVGRFFLLTTEDPGSRDRTINAVISLAIVMIAALALEWLVQRFSIRWYRAAGERSAQMDRDPADHVVAEPLEPSNGARKRSRIKSSWRLLRRLPLVLLRFVLDLVPVIAFAILGNFLLSTGLGSIRTTRLVVLAIVNAYVACRVVMCVVRMLVSPGAPRLRLIPIGQDNARLLESWLRRVVGLAIFGVTLIDAAQLLGLSRAGHDTLGKLLALVVHALLIAMVLKFRKPLSAAIRSDRADPGFWGVLRNRLAEAWPTLAIIVIVALWFGVALGSEPDYGRFFTLAILSIAVLIAGRVVWIVLLGLTDRLLQASPHGGARHGAGTHASRLHPLVRKVISVLVALAVLLVLLQVWGFHVTSWFRTGATGGRVLSALLTIGFIFLAAFAVWDLTNAAMERHILRLSRQDQIVKSARWRTLQPIMRTILAIVIIVFVGLTALSEIGVNIAPLLAGAGIIGVGLSFGSQKLVQDFITGIFLLLENAMQVGDWVTVAGVSGVVEDLSIRTVRLRAGDGSVHIIPFSSVTSVNNTNKGQGNADISVSVAYSEDTDRVSQALKDIAAEMRQDPDFAPMILQDFALWGVNSVEGSVVTIVGRFPCTTAGRWGVFREFNRRMKKRFQEMGIVLANPTQSVVVHKAADEEAKVASQPAEQDTSTPATTPLSPPS</sequence>
<dbReference type="Pfam" id="PF25392">
    <property type="entry name" value="MS_channel_TM1"/>
    <property type="match status" value="1"/>
</dbReference>
<dbReference type="STRING" id="1855383.SAMN05216548_11736"/>
<dbReference type="InterPro" id="IPR010920">
    <property type="entry name" value="LSM_dom_sf"/>
</dbReference>
<dbReference type="InterPro" id="IPR057485">
    <property type="entry name" value="YbiO-like_TM1"/>
</dbReference>
<dbReference type="Gene3D" id="2.30.30.60">
    <property type="match status" value="1"/>
</dbReference>
<evidence type="ECO:0000256" key="3">
    <source>
        <dbReference type="ARBA" id="ARBA00022475"/>
    </source>
</evidence>
<dbReference type="GO" id="GO:0005886">
    <property type="term" value="C:plasma membrane"/>
    <property type="evidence" value="ECO:0007669"/>
    <property type="project" value="UniProtKB-SubCell"/>
</dbReference>
<evidence type="ECO:0000256" key="9">
    <source>
        <dbReference type="SAM" id="SignalP"/>
    </source>
</evidence>
<dbReference type="InterPro" id="IPR045276">
    <property type="entry name" value="YbiO_bact"/>
</dbReference>
<feature type="transmembrane region" description="Helical" evidence="8">
    <location>
        <begin position="436"/>
        <end position="454"/>
    </location>
</feature>
<feature type="domain" description="Mechanosensitive ion channel MscS" evidence="10">
    <location>
        <begin position="648"/>
        <end position="711"/>
    </location>
</feature>
<evidence type="ECO:0000313" key="15">
    <source>
        <dbReference type="Proteomes" id="UP000199647"/>
    </source>
</evidence>
<dbReference type="PANTHER" id="PTHR30460">
    <property type="entry name" value="MODERATE CONDUCTANCE MECHANOSENSITIVE CHANNEL YBIO"/>
    <property type="match status" value="1"/>
</dbReference>
<evidence type="ECO:0000259" key="13">
    <source>
        <dbReference type="Pfam" id="PF25392"/>
    </source>
</evidence>
<name>A0A1H9NT28_9HYPH</name>
<feature type="region of interest" description="Disordered" evidence="7">
    <location>
        <begin position="817"/>
        <end position="845"/>
    </location>
</feature>
<dbReference type="PANTHER" id="PTHR30460:SF0">
    <property type="entry name" value="MODERATE CONDUCTANCE MECHANOSENSITIVE CHANNEL YBIO"/>
    <property type="match status" value="1"/>
</dbReference>
<dbReference type="RefSeq" id="WP_092499095.1">
    <property type="nucleotide sequence ID" value="NZ_FOFG01000017.1"/>
</dbReference>
<dbReference type="Gene3D" id="1.10.287.1260">
    <property type="match status" value="1"/>
</dbReference>
<keyword evidence="5 8" id="KW-1133">Transmembrane helix</keyword>
<feature type="transmembrane region" description="Helical" evidence="8">
    <location>
        <begin position="362"/>
        <end position="382"/>
    </location>
</feature>
<evidence type="ECO:0000256" key="5">
    <source>
        <dbReference type="ARBA" id="ARBA00022989"/>
    </source>
</evidence>
<feature type="domain" description="Mechanosensitive ion channel transmembrane helices 2/3" evidence="12">
    <location>
        <begin position="605"/>
        <end position="646"/>
    </location>
</feature>
<dbReference type="EMBL" id="FOFG01000017">
    <property type="protein sequence ID" value="SER39126.1"/>
    <property type="molecule type" value="Genomic_DNA"/>
</dbReference>
<dbReference type="Pfam" id="PF21088">
    <property type="entry name" value="MS_channel_1st"/>
    <property type="match status" value="1"/>
</dbReference>
<dbReference type="InterPro" id="IPR049142">
    <property type="entry name" value="MS_channel_1st"/>
</dbReference>
<dbReference type="InterPro" id="IPR049278">
    <property type="entry name" value="MS_channel_C"/>
</dbReference>
<dbReference type="Pfam" id="PF00924">
    <property type="entry name" value="MS_channel_2nd"/>
    <property type="match status" value="1"/>
</dbReference>
<comment type="similarity">
    <text evidence="2">Belongs to the MscS (TC 1.A.23) family.</text>
</comment>
<dbReference type="InterPro" id="IPR011066">
    <property type="entry name" value="MscS_channel_C_sf"/>
</dbReference>
<feature type="transmembrane region" description="Helical" evidence="8">
    <location>
        <begin position="312"/>
        <end position="335"/>
    </location>
</feature>
<feature type="transmembrane region" description="Helical" evidence="8">
    <location>
        <begin position="552"/>
        <end position="573"/>
    </location>
</feature>
<keyword evidence="4 8" id="KW-0812">Transmembrane</keyword>
<feature type="transmembrane region" description="Helical" evidence="8">
    <location>
        <begin position="518"/>
        <end position="540"/>
    </location>
</feature>
<organism evidence="14 15">
    <name type="scientific">Faunimonas pinastri</name>
    <dbReference type="NCBI Taxonomy" id="1855383"/>
    <lineage>
        <taxon>Bacteria</taxon>
        <taxon>Pseudomonadati</taxon>
        <taxon>Pseudomonadota</taxon>
        <taxon>Alphaproteobacteria</taxon>
        <taxon>Hyphomicrobiales</taxon>
        <taxon>Afifellaceae</taxon>
        <taxon>Faunimonas</taxon>
    </lineage>
</organism>
<evidence type="ECO:0000256" key="4">
    <source>
        <dbReference type="ARBA" id="ARBA00022692"/>
    </source>
</evidence>
<feature type="transmembrane region" description="Helical" evidence="8">
    <location>
        <begin position="388"/>
        <end position="408"/>
    </location>
</feature>
<feature type="chain" id="PRO_5011520264" evidence="9">
    <location>
        <begin position="21"/>
        <end position="845"/>
    </location>
</feature>
<keyword evidence="3" id="KW-1003">Cell membrane</keyword>
<dbReference type="InterPro" id="IPR006685">
    <property type="entry name" value="MscS_channel_2nd"/>
</dbReference>
<evidence type="ECO:0000259" key="12">
    <source>
        <dbReference type="Pfam" id="PF21088"/>
    </source>
</evidence>
<gene>
    <name evidence="14" type="ORF">SAMN05216548_11736</name>
</gene>
<evidence type="ECO:0000259" key="10">
    <source>
        <dbReference type="Pfam" id="PF00924"/>
    </source>
</evidence>
<feature type="transmembrane region" description="Helical" evidence="8">
    <location>
        <begin position="460"/>
        <end position="487"/>
    </location>
</feature>
<feature type="transmembrane region" description="Helical" evidence="8">
    <location>
        <begin position="602"/>
        <end position="621"/>
    </location>
</feature>
<feature type="domain" description="Mechanosensitive ion channel MscS C-terminal" evidence="11">
    <location>
        <begin position="718"/>
        <end position="804"/>
    </location>
</feature>
<dbReference type="SUPFAM" id="SSF50182">
    <property type="entry name" value="Sm-like ribonucleoproteins"/>
    <property type="match status" value="1"/>
</dbReference>
<feature type="transmembrane region" description="Helical" evidence="8">
    <location>
        <begin position="278"/>
        <end position="300"/>
    </location>
</feature>
<dbReference type="Gene3D" id="3.30.70.100">
    <property type="match status" value="1"/>
</dbReference>
<reference evidence="14 15" key="1">
    <citation type="submission" date="2016-10" db="EMBL/GenBank/DDBJ databases">
        <authorList>
            <person name="de Groot N.N."/>
        </authorList>
    </citation>
    <scope>NUCLEOTIDE SEQUENCE [LARGE SCALE GENOMIC DNA]</scope>
    <source>
        <strain evidence="14 15">A52C2</strain>
    </source>
</reference>
<feature type="region of interest" description="Disordered" evidence="7">
    <location>
        <begin position="95"/>
        <end position="121"/>
    </location>
</feature>
<evidence type="ECO:0000256" key="8">
    <source>
        <dbReference type="SAM" id="Phobius"/>
    </source>
</evidence>
<dbReference type="OrthoDB" id="9814206at2"/>
<dbReference type="Proteomes" id="UP000199647">
    <property type="component" value="Unassembled WGS sequence"/>
</dbReference>
<feature type="domain" description="Moderate conductance mechanosensitive channel YbiO-like transmembrane helix 1" evidence="13">
    <location>
        <begin position="468"/>
        <end position="542"/>
    </location>
</feature>
<evidence type="ECO:0000259" key="11">
    <source>
        <dbReference type="Pfam" id="PF21082"/>
    </source>
</evidence>
<dbReference type="GO" id="GO:0008381">
    <property type="term" value="F:mechanosensitive monoatomic ion channel activity"/>
    <property type="evidence" value="ECO:0007669"/>
    <property type="project" value="InterPro"/>
</dbReference>
<dbReference type="AlphaFoldDB" id="A0A1H9NT28"/>
<evidence type="ECO:0000256" key="6">
    <source>
        <dbReference type="ARBA" id="ARBA00023136"/>
    </source>
</evidence>
<keyword evidence="6 8" id="KW-0472">Membrane</keyword>
<dbReference type="InterPro" id="IPR023408">
    <property type="entry name" value="MscS_beta-dom_sf"/>
</dbReference>
<dbReference type="InterPro" id="IPR011014">
    <property type="entry name" value="MscS_channel_TM-2"/>
</dbReference>
<feature type="signal peptide" evidence="9">
    <location>
        <begin position="1"/>
        <end position="20"/>
    </location>
</feature>
<dbReference type="SUPFAM" id="SSF82861">
    <property type="entry name" value="Mechanosensitive channel protein MscS (YggB), transmembrane region"/>
    <property type="match status" value="1"/>
</dbReference>
<evidence type="ECO:0000313" key="14">
    <source>
        <dbReference type="EMBL" id="SER39126.1"/>
    </source>
</evidence>
<keyword evidence="9" id="KW-0732">Signal</keyword>
<evidence type="ECO:0000256" key="1">
    <source>
        <dbReference type="ARBA" id="ARBA00004651"/>
    </source>
</evidence>
<feature type="transmembrane region" description="Helical" evidence="8">
    <location>
        <begin position="202"/>
        <end position="222"/>
    </location>
</feature>
<feature type="compositionally biased region" description="Low complexity" evidence="7">
    <location>
        <begin position="833"/>
        <end position="845"/>
    </location>
</feature>